<evidence type="ECO:0000259" key="11">
    <source>
        <dbReference type="Pfam" id="PF14703"/>
    </source>
</evidence>
<feature type="transmembrane region" description="Helical" evidence="8">
    <location>
        <begin position="25"/>
        <end position="48"/>
    </location>
</feature>
<reference evidence="12 13" key="2">
    <citation type="submission" date="2016-08" db="EMBL/GenBank/DDBJ databases">
        <title>Pervasive Adenine N6-methylation of Active Genes in Fungi.</title>
        <authorList>
            <consortium name="DOE Joint Genome Institute"/>
            <person name="Mondo S.J."/>
            <person name="Dannebaum R.O."/>
            <person name="Kuo R.C."/>
            <person name="Labutti K."/>
            <person name="Haridas S."/>
            <person name="Kuo A."/>
            <person name="Salamov A."/>
            <person name="Ahrendt S.R."/>
            <person name="Lipzen A."/>
            <person name="Sullivan W."/>
            <person name="Andreopoulos W.B."/>
            <person name="Clum A."/>
            <person name="Lindquist E."/>
            <person name="Daum C."/>
            <person name="Ramamoorthy G.K."/>
            <person name="Gryganskyi A."/>
            <person name="Culley D."/>
            <person name="Magnuson J.K."/>
            <person name="James T.Y."/>
            <person name="O'Malley M.A."/>
            <person name="Stajich J.E."/>
            <person name="Spatafora J.W."/>
            <person name="Visel A."/>
            <person name="Grigoriev I.V."/>
        </authorList>
    </citation>
    <scope>NUCLEOTIDE SEQUENCE [LARGE SCALE GENOMIC DNA]</scope>
    <source>
        <strain evidence="13">finn</strain>
    </source>
</reference>
<name>A0A1Y1VIJ5_9FUNG</name>
<feature type="region of interest" description="Disordered" evidence="7">
    <location>
        <begin position="308"/>
        <end position="341"/>
    </location>
</feature>
<feature type="transmembrane region" description="Helical" evidence="8">
    <location>
        <begin position="610"/>
        <end position="635"/>
    </location>
</feature>
<keyword evidence="5 8" id="KW-1133">Transmembrane helix</keyword>
<feature type="domain" description="CSC1/OSCA1-like N-terminal transmembrane" evidence="10">
    <location>
        <begin position="29"/>
        <end position="186"/>
    </location>
</feature>
<dbReference type="PANTHER" id="PTHR13018">
    <property type="entry name" value="PROBABLE MEMBRANE PROTEIN DUF221-RELATED"/>
    <property type="match status" value="1"/>
</dbReference>
<evidence type="ECO:0000256" key="5">
    <source>
        <dbReference type="ARBA" id="ARBA00022989"/>
    </source>
</evidence>
<feature type="region of interest" description="Disordered" evidence="7">
    <location>
        <begin position="373"/>
        <end position="395"/>
    </location>
</feature>
<dbReference type="Pfam" id="PF02714">
    <property type="entry name" value="RSN1_7TM"/>
    <property type="match status" value="1"/>
</dbReference>
<accession>A0A1Y1VIJ5</accession>
<proteinExistence type="inferred from homology"/>
<keyword evidence="6 8" id="KW-0472">Membrane</keyword>
<sequence length="948" mass="111479">MDIIGDNDNAIQDDISHWKVDRPSIIGLIIQVLISIVALTIAVVFLNVCRKYKWGKLIYFKRLTVLSKNTPEYKEGLIDIIKHIHSIPDKWIVDNIGLDAAMFIRMFKFGATIFAFGSIIIVPILLPVNYFAQTPDYEHYDNTTMPFLSIGLKRFSIANVPHNSNLHIIHAILVYIFSFYVCKKLYDYYTEYLRYEYENKKEETLRNNEERSDELTQFRTVLVQGIPVNYRTDKALKQWFIDHDIGEVENAFVMRDYDEYFIEIYNKRQKALLSLERAYCEWIKNVLEYQKRQNSNNNKDLTEIVTRSEALGTETPTNAKEKENSVNETEEENELKSKRKIRTLTHEPTLSKIELETIKKEIIEKEKDEIVEESPKKNKNISFSDNSEPNETTPILNHDVIDKNYIIESLRPKSIKSSGLVVDSIEYYTERLIKYTKIINESRKRFFDDDDDPSVYTTTGFVTFKNQHSSTIASQVILCSSNNTFDMICTPAPHYNDIIWENIDISIKRKILQNFTLTILTIILIIFWFIPVSFISGLATIDKLENIEWLRERLPWLLTIENLEFLQTLIPPMITNLFMTLAPYVFYFISSFQCFESRSAKEQSVMGKYYIFLLVNMLFVFAISNAFFTFLSALLQSPMSIVYTIGSLIPQGSTYFINLVAHYPVSIITDFTKPYLPFLYWFKKLACKTPRDYYNLKNETYYPDYCYILPPALVIIVITIVYSIISPFILLCGFFFCIVGYYAYKYQILYYYVKEWEYYGKNWVFIHDRIVFGLLILQFIMLEIFVFKGCYLIGFSLIPAIFGTALYYYIFKATYERRTIHLPLDQYSSSNINYENYKKNQKEKVQDDDKAIDLKEMQMEEIMKNAEQDHEGKTAKTPGFYEHHSYFWPLITNNLSGIWVPSNIKEILGEENTEMIGRLPEDSYENLKEKLKLMDDELQIPCYFVDSE</sequence>
<evidence type="ECO:0000256" key="7">
    <source>
        <dbReference type="SAM" id="MobiDB-lite"/>
    </source>
</evidence>
<feature type="transmembrane region" description="Helical" evidence="8">
    <location>
        <begin position="712"/>
        <end position="744"/>
    </location>
</feature>
<evidence type="ECO:0000259" key="10">
    <source>
        <dbReference type="Pfam" id="PF13967"/>
    </source>
</evidence>
<evidence type="ECO:0000256" key="4">
    <source>
        <dbReference type="ARBA" id="ARBA00022692"/>
    </source>
</evidence>
<dbReference type="Proteomes" id="UP000193719">
    <property type="component" value="Unassembled WGS sequence"/>
</dbReference>
<feature type="transmembrane region" description="Helical" evidence="8">
    <location>
        <begin position="515"/>
        <end position="541"/>
    </location>
</feature>
<dbReference type="OrthoDB" id="1689567at2759"/>
<feature type="transmembrane region" description="Helical" evidence="8">
    <location>
        <begin position="791"/>
        <end position="811"/>
    </location>
</feature>
<protein>
    <submittedName>
        <fullName evidence="12">DUF221-domain-containing protein</fullName>
    </submittedName>
</protein>
<feature type="transmembrane region" description="Helical" evidence="8">
    <location>
        <begin position="765"/>
        <end position="785"/>
    </location>
</feature>
<dbReference type="AlphaFoldDB" id="A0A1Y1VIJ5"/>
<evidence type="ECO:0000313" key="12">
    <source>
        <dbReference type="EMBL" id="ORX57226.1"/>
    </source>
</evidence>
<evidence type="ECO:0000313" key="13">
    <source>
        <dbReference type="Proteomes" id="UP000193719"/>
    </source>
</evidence>
<feature type="domain" description="CSC1/OSCA1-like 7TM region" evidence="9">
    <location>
        <begin position="514"/>
        <end position="785"/>
    </location>
</feature>
<evidence type="ECO:0000256" key="1">
    <source>
        <dbReference type="ARBA" id="ARBA00004141"/>
    </source>
</evidence>
<dbReference type="Pfam" id="PF13967">
    <property type="entry name" value="RSN1_TM"/>
    <property type="match status" value="1"/>
</dbReference>
<keyword evidence="3" id="KW-0813">Transport</keyword>
<reference evidence="12 13" key="1">
    <citation type="submission" date="2016-08" db="EMBL/GenBank/DDBJ databases">
        <title>Genomes of anaerobic fungi encode conserved fungal cellulosomes for biomass hydrolysis.</title>
        <authorList>
            <consortium name="DOE Joint Genome Institute"/>
            <person name="Haitjema C.H."/>
            <person name="Gilmore S.P."/>
            <person name="Henske J.K."/>
            <person name="Solomon K.V."/>
            <person name="De Groot R."/>
            <person name="Kuo A."/>
            <person name="Mondo S.J."/>
            <person name="Salamov A.A."/>
            <person name="Labutti K."/>
            <person name="Zhao Z."/>
            <person name="Chiniquy J."/>
            <person name="Barry K."/>
            <person name="Brewer H.M."/>
            <person name="Purvine S.O."/>
            <person name="Wright A.T."/>
            <person name="Boxma B."/>
            <person name="Van Alen T."/>
            <person name="Hackstein J.H."/>
            <person name="Baker S.E."/>
            <person name="Grigoriev I.V."/>
            <person name="O'Malley M.A."/>
        </authorList>
    </citation>
    <scope>NUCLEOTIDE SEQUENCE [LARGE SCALE GENOMIC DNA]</scope>
    <source>
        <strain evidence="13">finn</strain>
    </source>
</reference>
<dbReference type="Pfam" id="PF14703">
    <property type="entry name" value="PHM7_cyt"/>
    <property type="match status" value="1"/>
</dbReference>
<dbReference type="PANTHER" id="PTHR13018:SF5">
    <property type="entry name" value="RE44586P"/>
    <property type="match status" value="1"/>
</dbReference>
<evidence type="ECO:0000256" key="2">
    <source>
        <dbReference type="ARBA" id="ARBA00007779"/>
    </source>
</evidence>
<comment type="caution">
    <text evidence="12">The sequence shown here is derived from an EMBL/GenBank/DDBJ whole genome shotgun (WGS) entry which is preliminary data.</text>
</comment>
<gene>
    <name evidence="12" type="ORF">BCR36DRAFT_580641</name>
</gene>
<dbReference type="InterPro" id="IPR027815">
    <property type="entry name" value="CSC1/OSCA1-like_cyt"/>
</dbReference>
<keyword evidence="4 8" id="KW-0812">Transmembrane</keyword>
<dbReference type="InterPro" id="IPR032880">
    <property type="entry name" value="CSC1/OSCA1-like_N"/>
</dbReference>
<organism evidence="12 13">
    <name type="scientific">Piromyces finnis</name>
    <dbReference type="NCBI Taxonomy" id="1754191"/>
    <lineage>
        <taxon>Eukaryota</taxon>
        <taxon>Fungi</taxon>
        <taxon>Fungi incertae sedis</taxon>
        <taxon>Chytridiomycota</taxon>
        <taxon>Chytridiomycota incertae sedis</taxon>
        <taxon>Neocallimastigomycetes</taxon>
        <taxon>Neocallimastigales</taxon>
        <taxon>Neocallimastigaceae</taxon>
        <taxon>Piromyces</taxon>
    </lineage>
</organism>
<evidence type="ECO:0000256" key="6">
    <source>
        <dbReference type="ARBA" id="ARBA00023136"/>
    </source>
</evidence>
<comment type="subcellular location">
    <subcellularLocation>
        <location evidence="1">Membrane</location>
        <topology evidence="1">Multi-pass membrane protein</topology>
    </subcellularLocation>
</comment>
<dbReference type="InterPro" id="IPR045122">
    <property type="entry name" value="Csc1-like"/>
</dbReference>
<dbReference type="STRING" id="1754191.A0A1Y1VIJ5"/>
<dbReference type="InterPro" id="IPR003864">
    <property type="entry name" value="CSC1/OSCA1-like_7TM"/>
</dbReference>
<evidence type="ECO:0000259" key="9">
    <source>
        <dbReference type="Pfam" id="PF02714"/>
    </source>
</evidence>
<evidence type="ECO:0000256" key="3">
    <source>
        <dbReference type="ARBA" id="ARBA00022448"/>
    </source>
</evidence>
<keyword evidence="13" id="KW-1185">Reference proteome</keyword>
<feature type="domain" description="CSC1/OSCA1-like cytosolic" evidence="11">
    <location>
        <begin position="219"/>
        <end position="502"/>
    </location>
</feature>
<dbReference type="EMBL" id="MCFH01000006">
    <property type="protein sequence ID" value="ORX57226.1"/>
    <property type="molecule type" value="Genomic_DNA"/>
</dbReference>
<feature type="transmembrane region" description="Helical" evidence="8">
    <location>
        <begin position="569"/>
        <end position="589"/>
    </location>
</feature>
<dbReference type="GO" id="GO:0005886">
    <property type="term" value="C:plasma membrane"/>
    <property type="evidence" value="ECO:0007669"/>
    <property type="project" value="TreeGrafter"/>
</dbReference>
<comment type="similarity">
    <text evidence="2">Belongs to the CSC1 (TC 1.A.17) family.</text>
</comment>
<feature type="compositionally biased region" description="Polar residues" evidence="7">
    <location>
        <begin position="380"/>
        <end position="395"/>
    </location>
</feature>
<feature type="transmembrane region" description="Helical" evidence="8">
    <location>
        <begin position="164"/>
        <end position="182"/>
    </location>
</feature>
<dbReference type="GO" id="GO:0005227">
    <property type="term" value="F:calcium-activated cation channel activity"/>
    <property type="evidence" value="ECO:0007669"/>
    <property type="project" value="InterPro"/>
</dbReference>
<evidence type="ECO:0000256" key="8">
    <source>
        <dbReference type="SAM" id="Phobius"/>
    </source>
</evidence>
<feature type="transmembrane region" description="Helical" evidence="8">
    <location>
        <begin position="109"/>
        <end position="132"/>
    </location>
</feature>